<dbReference type="RefSeq" id="WP_062389343.1">
    <property type="nucleotide sequence ID" value="NZ_CP014750.1"/>
</dbReference>
<organism evidence="3 4">
    <name type="scientific">Thermococcus peptonophilus</name>
    <dbReference type="NCBI Taxonomy" id="53952"/>
    <lineage>
        <taxon>Archaea</taxon>
        <taxon>Methanobacteriati</taxon>
        <taxon>Methanobacteriota</taxon>
        <taxon>Thermococci</taxon>
        <taxon>Thermococcales</taxon>
        <taxon>Thermococcaceae</taxon>
        <taxon>Thermococcus</taxon>
    </lineage>
</organism>
<feature type="transmembrane region" description="Helical" evidence="2">
    <location>
        <begin position="478"/>
        <end position="498"/>
    </location>
</feature>
<keyword evidence="2" id="KW-1133">Transmembrane helix</keyword>
<feature type="region of interest" description="Disordered" evidence="1">
    <location>
        <begin position="445"/>
        <end position="467"/>
    </location>
</feature>
<dbReference type="STRING" id="53952.A0127_06195"/>
<keyword evidence="4" id="KW-1185">Reference proteome</keyword>
<accession>A0A142CVI9</accession>
<reference evidence="4" key="1">
    <citation type="submission" date="2016-03" db="EMBL/GenBank/DDBJ databases">
        <authorList>
            <person name="Oger P.M."/>
        </authorList>
    </citation>
    <scope>NUCLEOTIDE SEQUENCE [LARGE SCALE GENOMIC DNA]</scope>
    <source>
        <strain evidence="4">OG-1</strain>
    </source>
</reference>
<feature type="region of interest" description="Disordered" evidence="1">
    <location>
        <begin position="507"/>
        <end position="541"/>
    </location>
</feature>
<dbReference type="EMBL" id="CP014750">
    <property type="protein sequence ID" value="AMQ18791.1"/>
    <property type="molecule type" value="Genomic_DNA"/>
</dbReference>
<keyword evidence="2" id="KW-0812">Transmembrane</keyword>
<dbReference type="OrthoDB" id="86198at2157"/>
<dbReference type="AlphaFoldDB" id="A0A142CVI9"/>
<gene>
    <name evidence="3" type="ORF">A0127_06195</name>
</gene>
<evidence type="ECO:0000313" key="4">
    <source>
        <dbReference type="Proteomes" id="UP000073604"/>
    </source>
</evidence>
<keyword evidence="2" id="KW-0472">Membrane</keyword>
<protein>
    <submittedName>
        <fullName evidence="3">Uncharacterized protein</fullName>
    </submittedName>
</protein>
<dbReference type="Proteomes" id="UP000073604">
    <property type="component" value="Chromosome"/>
</dbReference>
<dbReference type="KEGG" id="tpep:A0127_06195"/>
<evidence type="ECO:0000256" key="1">
    <source>
        <dbReference type="SAM" id="MobiDB-lite"/>
    </source>
</evidence>
<sequence length="541" mass="58753">MAIKASIIPVVIALLIFVTYVPPVLSESSVNVSIVVVSGDYSKGVVPIMNPTGEAYGRTYLRAVWVESQNGSQVEGINVTLTPLILGGWNKDEVVTFSYYITCSERVPAGNYSLKLRFLATLPSGSLRTFVVSIPLEVLSVPVSVGQLSIQPEDGTVFIGDSLVVYSPISNLGHKNVSVNVRLSVRGVGELYSISKSMVIAPGDSSLVFEIPIDSKYSEGEYTVELTVRCSNTSISRLRKFKVLMGVSVVSVSLEKDRLYLNDTGSLYITLMSVRNANLTLVASYYNENRFVKNTTIPVTVTEGTQVVKVPLLTEIPGNYTLKYRVSLLGVGISGGEVHYTVLSPPSITNISVVGGEKGVVFNIQTYNPDSKKSGVLLYNVTIDGAVSYSGSTLVEIPPGEGLVVLTIPLAAAGDVAYNFTLKVGEYISSYSGLWVYPAPEETSTPTVVTSSETSTSTTPTSESNSSVGEIYSARGRAFWGVILLVIVLITTLAWVVWQREFGAKNKRRVRPRPKRRSPLGRFKRPKPPKFRSFKSLPKKR</sequence>
<evidence type="ECO:0000256" key="2">
    <source>
        <dbReference type="SAM" id="Phobius"/>
    </source>
</evidence>
<dbReference type="GeneID" id="27140121"/>
<evidence type="ECO:0000313" key="3">
    <source>
        <dbReference type="EMBL" id="AMQ18791.1"/>
    </source>
</evidence>
<name>A0A142CVI9_9EURY</name>
<proteinExistence type="predicted"/>